<dbReference type="PROSITE" id="PS50118">
    <property type="entry name" value="HMG_BOX_2"/>
    <property type="match status" value="1"/>
</dbReference>
<name>A0A9P5MWY4_9AGAM</name>
<keyword evidence="7" id="KW-1185">Reference proteome</keyword>
<keyword evidence="1 3" id="KW-0238">DNA-binding</keyword>
<evidence type="ECO:0000259" key="5">
    <source>
        <dbReference type="PROSITE" id="PS50118"/>
    </source>
</evidence>
<keyword evidence="2 3" id="KW-0539">Nucleus</keyword>
<sequence length="420" mass="46940">MSAFHHCAPSPDGLYWQSYRDAFLSDQVILEPPLETKLTSQPPEGKSPYSVPRVAISDLPPSDVTSCSPTSSRSGEDDAPLPLRTGTRRRGPNHVPRPLNCFFLFKTDWLAKRKSLLAGIEQDHRQLNRMASSEWRKLPPEAKQRFKDAAYQAKVEHSIKYPGYRFTPKPRGDRRKRKTKRNEPEVLLRNEEAARLVSQGVTGDALREALAEYDRRSTDEKQHCTVGTSSPPSFSEGLPSTPSALASVIIPSPPFDGNRSHSWAPQPTTSIFDLETLWDTFAGSSHSIPWAGEVTQSQYFPVVDGPQFVPTEPTQDSHLFHFDHLPDDYASLFPPSYSPPTQLFQLGQEMQIDDWSHHQPLVGGTRGTVSFPVFQSFKPSSDFVQSTSDSMGGSAYQSVPLFQAKNFSRTNSPMAHFLPL</sequence>
<feature type="domain" description="HMG box" evidence="5">
    <location>
        <begin position="95"/>
        <end position="165"/>
    </location>
</feature>
<dbReference type="OrthoDB" id="6247875at2759"/>
<dbReference type="PANTHER" id="PTHR45789">
    <property type="entry name" value="FI18025P1"/>
    <property type="match status" value="1"/>
</dbReference>
<proteinExistence type="predicted"/>
<dbReference type="GO" id="GO:0000978">
    <property type="term" value="F:RNA polymerase II cis-regulatory region sequence-specific DNA binding"/>
    <property type="evidence" value="ECO:0007669"/>
    <property type="project" value="TreeGrafter"/>
</dbReference>
<dbReference type="GO" id="GO:0000981">
    <property type="term" value="F:DNA-binding transcription factor activity, RNA polymerase II-specific"/>
    <property type="evidence" value="ECO:0007669"/>
    <property type="project" value="TreeGrafter"/>
</dbReference>
<accession>A0A9P5MWY4</accession>
<organism evidence="6 7">
    <name type="scientific">Russula ochroleuca</name>
    <dbReference type="NCBI Taxonomy" id="152965"/>
    <lineage>
        <taxon>Eukaryota</taxon>
        <taxon>Fungi</taxon>
        <taxon>Dikarya</taxon>
        <taxon>Basidiomycota</taxon>
        <taxon>Agaricomycotina</taxon>
        <taxon>Agaricomycetes</taxon>
        <taxon>Russulales</taxon>
        <taxon>Russulaceae</taxon>
        <taxon>Russula</taxon>
    </lineage>
</organism>
<feature type="region of interest" description="Disordered" evidence="4">
    <location>
        <begin position="214"/>
        <end position="241"/>
    </location>
</feature>
<dbReference type="SUPFAM" id="SSF47095">
    <property type="entry name" value="HMG-box"/>
    <property type="match status" value="1"/>
</dbReference>
<dbReference type="InterPro" id="IPR051356">
    <property type="entry name" value="SOX/SOX-like_TF"/>
</dbReference>
<dbReference type="CDD" id="cd01389">
    <property type="entry name" value="HMG-box_ROX1-like"/>
    <property type="match status" value="1"/>
</dbReference>
<comment type="caution">
    <text evidence="6">The sequence shown here is derived from an EMBL/GenBank/DDBJ whole genome shotgun (WGS) entry which is preliminary data.</text>
</comment>
<protein>
    <recommendedName>
        <fullName evidence="5">HMG box domain-containing protein</fullName>
    </recommendedName>
</protein>
<dbReference type="PANTHER" id="PTHR45789:SF2">
    <property type="entry name" value="FI18025P1"/>
    <property type="match status" value="1"/>
</dbReference>
<dbReference type="Proteomes" id="UP000759537">
    <property type="component" value="Unassembled WGS sequence"/>
</dbReference>
<feature type="DNA-binding region" description="HMG box" evidence="3">
    <location>
        <begin position="95"/>
        <end position="165"/>
    </location>
</feature>
<evidence type="ECO:0000256" key="2">
    <source>
        <dbReference type="ARBA" id="ARBA00023242"/>
    </source>
</evidence>
<evidence type="ECO:0000256" key="3">
    <source>
        <dbReference type="PROSITE-ProRule" id="PRU00267"/>
    </source>
</evidence>
<dbReference type="InterPro" id="IPR009071">
    <property type="entry name" value="HMG_box_dom"/>
</dbReference>
<evidence type="ECO:0000256" key="4">
    <source>
        <dbReference type="SAM" id="MobiDB-lite"/>
    </source>
</evidence>
<feature type="compositionally biased region" description="Polar residues" evidence="4">
    <location>
        <begin position="63"/>
        <end position="73"/>
    </location>
</feature>
<feature type="region of interest" description="Disordered" evidence="4">
    <location>
        <begin position="34"/>
        <end position="92"/>
    </location>
</feature>
<evidence type="ECO:0000256" key="1">
    <source>
        <dbReference type="ARBA" id="ARBA00023125"/>
    </source>
</evidence>
<evidence type="ECO:0000313" key="7">
    <source>
        <dbReference type="Proteomes" id="UP000759537"/>
    </source>
</evidence>
<reference evidence="6" key="1">
    <citation type="submission" date="2019-10" db="EMBL/GenBank/DDBJ databases">
        <authorList>
            <consortium name="DOE Joint Genome Institute"/>
            <person name="Kuo A."/>
            <person name="Miyauchi S."/>
            <person name="Kiss E."/>
            <person name="Drula E."/>
            <person name="Kohler A."/>
            <person name="Sanchez-Garcia M."/>
            <person name="Andreopoulos B."/>
            <person name="Barry K.W."/>
            <person name="Bonito G."/>
            <person name="Buee M."/>
            <person name="Carver A."/>
            <person name="Chen C."/>
            <person name="Cichocki N."/>
            <person name="Clum A."/>
            <person name="Culley D."/>
            <person name="Crous P.W."/>
            <person name="Fauchery L."/>
            <person name="Girlanda M."/>
            <person name="Hayes R."/>
            <person name="Keri Z."/>
            <person name="LaButti K."/>
            <person name="Lipzen A."/>
            <person name="Lombard V."/>
            <person name="Magnuson J."/>
            <person name="Maillard F."/>
            <person name="Morin E."/>
            <person name="Murat C."/>
            <person name="Nolan M."/>
            <person name="Ohm R."/>
            <person name="Pangilinan J."/>
            <person name="Pereira M."/>
            <person name="Perotto S."/>
            <person name="Peter M."/>
            <person name="Riley R."/>
            <person name="Sitrit Y."/>
            <person name="Stielow B."/>
            <person name="Szollosi G."/>
            <person name="Zifcakova L."/>
            <person name="Stursova M."/>
            <person name="Spatafora J.W."/>
            <person name="Tedersoo L."/>
            <person name="Vaario L.-M."/>
            <person name="Yamada A."/>
            <person name="Yan M."/>
            <person name="Wang P."/>
            <person name="Xu J."/>
            <person name="Bruns T."/>
            <person name="Baldrian P."/>
            <person name="Vilgalys R."/>
            <person name="Henrissat B."/>
            <person name="Grigoriev I.V."/>
            <person name="Hibbett D."/>
            <person name="Nagy L.G."/>
            <person name="Martin F.M."/>
        </authorList>
    </citation>
    <scope>NUCLEOTIDE SEQUENCE</scope>
    <source>
        <strain evidence="6">Prilba</strain>
    </source>
</reference>
<dbReference type="SMART" id="SM00398">
    <property type="entry name" value="HMG"/>
    <property type="match status" value="1"/>
</dbReference>
<evidence type="ECO:0000313" key="6">
    <source>
        <dbReference type="EMBL" id="KAF8480875.1"/>
    </source>
</evidence>
<gene>
    <name evidence="6" type="ORF">DFH94DRAFT_681518</name>
</gene>
<dbReference type="AlphaFoldDB" id="A0A9P5MWY4"/>
<feature type="region of interest" description="Disordered" evidence="4">
    <location>
        <begin position="162"/>
        <end position="185"/>
    </location>
</feature>
<reference evidence="6" key="2">
    <citation type="journal article" date="2020" name="Nat. Commun.">
        <title>Large-scale genome sequencing of mycorrhizal fungi provides insights into the early evolution of symbiotic traits.</title>
        <authorList>
            <person name="Miyauchi S."/>
            <person name="Kiss E."/>
            <person name="Kuo A."/>
            <person name="Drula E."/>
            <person name="Kohler A."/>
            <person name="Sanchez-Garcia M."/>
            <person name="Morin E."/>
            <person name="Andreopoulos B."/>
            <person name="Barry K.W."/>
            <person name="Bonito G."/>
            <person name="Buee M."/>
            <person name="Carver A."/>
            <person name="Chen C."/>
            <person name="Cichocki N."/>
            <person name="Clum A."/>
            <person name="Culley D."/>
            <person name="Crous P.W."/>
            <person name="Fauchery L."/>
            <person name="Girlanda M."/>
            <person name="Hayes R.D."/>
            <person name="Keri Z."/>
            <person name="LaButti K."/>
            <person name="Lipzen A."/>
            <person name="Lombard V."/>
            <person name="Magnuson J."/>
            <person name="Maillard F."/>
            <person name="Murat C."/>
            <person name="Nolan M."/>
            <person name="Ohm R.A."/>
            <person name="Pangilinan J."/>
            <person name="Pereira M.F."/>
            <person name="Perotto S."/>
            <person name="Peter M."/>
            <person name="Pfister S."/>
            <person name="Riley R."/>
            <person name="Sitrit Y."/>
            <person name="Stielow J.B."/>
            <person name="Szollosi G."/>
            <person name="Zifcakova L."/>
            <person name="Stursova M."/>
            <person name="Spatafora J.W."/>
            <person name="Tedersoo L."/>
            <person name="Vaario L.M."/>
            <person name="Yamada A."/>
            <person name="Yan M."/>
            <person name="Wang P."/>
            <person name="Xu J."/>
            <person name="Bruns T."/>
            <person name="Baldrian P."/>
            <person name="Vilgalys R."/>
            <person name="Dunand C."/>
            <person name="Henrissat B."/>
            <person name="Grigoriev I.V."/>
            <person name="Hibbett D."/>
            <person name="Nagy L.G."/>
            <person name="Martin F.M."/>
        </authorList>
    </citation>
    <scope>NUCLEOTIDE SEQUENCE</scope>
    <source>
        <strain evidence="6">Prilba</strain>
    </source>
</reference>
<dbReference type="GO" id="GO:0005634">
    <property type="term" value="C:nucleus"/>
    <property type="evidence" value="ECO:0007669"/>
    <property type="project" value="UniProtKB-UniRule"/>
</dbReference>
<dbReference type="Pfam" id="PF00505">
    <property type="entry name" value="HMG_box"/>
    <property type="match status" value="1"/>
</dbReference>
<feature type="compositionally biased region" description="Basic and acidic residues" evidence="4">
    <location>
        <begin position="214"/>
        <end position="223"/>
    </location>
</feature>
<dbReference type="Gene3D" id="1.10.30.10">
    <property type="entry name" value="High mobility group box domain"/>
    <property type="match status" value="1"/>
</dbReference>
<feature type="compositionally biased region" description="Polar residues" evidence="4">
    <location>
        <begin position="225"/>
        <end position="241"/>
    </location>
</feature>
<dbReference type="InterPro" id="IPR036910">
    <property type="entry name" value="HMG_box_dom_sf"/>
</dbReference>
<dbReference type="EMBL" id="WHVB01000007">
    <property type="protein sequence ID" value="KAF8480875.1"/>
    <property type="molecule type" value="Genomic_DNA"/>
</dbReference>